<reference evidence="1" key="1">
    <citation type="submission" date="2022-03" db="EMBL/GenBank/DDBJ databases">
        <title>De novo assembled genomes of Belliella spp. (Cyclobacteriaceae) strains.</title>
        <authorList>
            <person name="Szabo A."/>
            <person name="Korponai K."/>
            <person name="Felfoldi T."/>
        </authorList>
    </citation>
    <scope>NUCLEOTIDE SEQUENCE</scope>
    <source>
        <strain evidence="1">DSM 111904</strain>
    </source>
</reference>
<keyword evidence="2" id="KW-1185">Reference proteome</keyword>
<accession>A0ABS9V5V0</accession>
<proteinExistence type="predicted"/>
<comment type="caution">
    <text evidence="1">The sequence shown here is derived from an EMBL/GenBank/DDBJ whole genome shotgun (WGS) entry which is preliminary data.</text>
</comment>
<gene>
    <name evidence="1" type="ORF">MM239_20520</name>
</gene>
<organism evidence="1 2">
    <name type="scientific">Belliella filtrata</name>
    <dbReference type="NCBI Taxonomy" id="2923435"/>
    <lineage>
        <taxon>Bacteria</taxon>
        <taxon>Pseudomonadati</taxon>
        <taxon>Bacteroidota</taxon>
        <taxon>Cytophagia</taxon>
        <taxon>Cytophagales</taxon>
        <taxon>Cyclobacteriaceae</taxon>
        <taxon>Belliella</taxon>
    </lineage>
</organism>
<evidence type="ECO:0008006" key="3">
    <source>
        <dbReference type="Google" id="ProtNLM"/>
    </source>
</evidence>
<evidence type="ECO:0000313" key="1">
    <source>
        <dbReference type="EMBL" id="MCH7411783.1"/>
    </source>
</evidence>
<protein>
    <recommendedName>
        <fullName evidence="3">Outer membrane protein beta-barrel domain-containing protein</fullName>
    </recommendedName>
</protein>
<dbReference type="Proteomes" id="UP001165489">
    <property type="component" value="Unassembled WGS sequence"/>
</dbReference>
<dbReference type="RefSeq" id="WP_241350208.1">
    <property type="nucleotide sequence ID" value="NZ_JAKZGP010000118.1"/>
</dbReference>
<evidence type="ECO:0000313" key="2">
    <source>
        <dbReference type="Proteomes" id="UP001165489"/>
    </source>
</evidence>
<name>A0ABS9V5V0_9BACT</name>
<dbReference type="EMBL" id="JAKZGP010000118">
    <property type="protein sequence ID" value="MCH7411783.1"/>
    <property type="molecule type" value="Genomic_DNA"/>
</dbReference>
<sequence length="398" mass="45908">MELIDSFILKKSQITWILFFLVMIWGSIAECKAQGKSVIPVFNKAVFSPNLSSSPVKNIQSLQEVKDLEKLKSDFYSINEKSKELKKLLSDSTFYAQHKDSINAVVKSHLEDQQQLIQEQASNLSDGIEQNMGINQDDLIPSNLNDIHTAYDYKVLFEKLDAADLDFQQQMKEMLPELFQMEQLEGKLSDLIDANNGVQTIPQDQISLKTLQDKGLAKKIGEKVNYDELSKQKQKYSKVEDSRDLWKGTEKKNSLKSYKFSHRIEFGLGGSFERGKLSRIQPSLQLGYAINRNFLVGSGFHIHNFQSSETSFFQNYSLWLNHRLNKVFFVEARYLGLMNSKIKPDRDNQGNKYELGIGTNAMLFKNLKMRSIAYFQTHEFELNQFTLGGRLILIYRKF</sequence>